<dbReference type="GO" id="GO:0005886">
    <property type="term" value="C:plasma membrane"/>
    <property type="evidence" value="ECO:0007669"/>
    <property type="project" value="UniProtKB-SubCell"/>
</dbReference>
<accession>A0A1M6ESL8</accession>
<keyword evidence="7" id="KW-1133">Transmembrane helix</keyword>
<keyword evidence="4 8" id="KW-0808">Transferase</keyword>
<dbReference type="PANTHER" id="PTHR30606">
    <property type="entry name" value="LIPID A BIOSYNTHESIS LAUROYL ACYLTRANSFERASE"/>
    <property type="match status" value="1"/>
</dbReference>
<dbReference type="PANTHER" id="PTHR30606:SF10">
    <property type="entry name" value="PHOSPHATIDYLINOSITOL MANNOSIDE ACYLTRANSFERASE"/>
    <property type="match status" value="1"/>
</dbReference>
<name>A0A1M6ESL8_9FLAO</name>
<keyword evidence="6" id="KW-0012">Acyltransferase</keyword>
<feature type="transmembrane region" description="Helical" evidence="7">
    <location>
        <begin position="6"/>
        <end position="32"/>
    </location>
</feature>
<dbReference type="Proteomes" id="UP000184488">
    <property type="component" value="Unassembled WGS sequence"/>
</dbReference>
<dbReference type="CDD" id="cd07984">
    <property type="entry name" value="LPLAT_LABLAT-like"/>
    <property type="match status" value="1"/>
</dbReference>
<keyword evidence="9" id="KW-1185">Reference proteome</keyword>
<comment type="subcellular location">
    <subcellularLocation>
        <location evidence="1">Cell inner membrane</location>
    </subcellularLocation>
</comment>
<dbReference type="EMBL" id="FQZI01000003">
    <property type="protein sequence ID" value="SHI88501.1"/>
    <property type="molecule type" value="Genomic_DNA"/>
</dbReference>
<organism evidence="8 9">
    <name type="scientific">Flavobacterium terrae</name>
    <dbReference type="NCBI Taxonomy" id="415425"/>
    <lineage>
        <taxon>Bacteria</taxon>
        <taxon>Pseudomonadati</taxon>
        <taxon>Bacteroidota</taxon>
        <taxon>Flavobacteriia</taxon>
        <taxon>Flavobacteriales</taxon>
        <taxon>Flavobacteriaceae</taxon>
        <taxon>Flavobacterium</taxon>
    </lineage>
</organism>
<evidence type="ECO:0000256" key="4">
    <source>
        <dbReference type="ARBA" id="ARBA00022679"/>
    </source>
</evidence>
<evidence type="ECO:0000256" key="7">
    <source>
        <dbReference type="SAM" id="Phobius"/>
    </source>
</evidence>
<evidence type="ECO:0000313" key="8">
    <source>
        <dbReference type="EMBL" id="SHI88501.1"/>
    </source>
</evidence>
<dbReference type="AlphaFoldDB" id="A0A1M6ESL8"/>
<keyword evidence="2" id="KW-1003">Cell membrane</keyword>
<evidence type="ECO:0000256" key="5">
    <source>
        <dbReference type="ARBA" id="ARBA00023136"/>
    </source>
</evidence>
<evidence type="ECO:0000256" key="1">
    <source>
        <dbReference type="ARBA" id="ARBA00004533"/>
    </source>
</evidence>
<dbReference type="RefSeq" id="WP_073310835.1">
    <property type="nucleotide sequence ID" value="NZ_FQZI01000003.1"/>
</dbReference>
<evidence type="ECO:0000313" key="9">
    <source>
        <dbReference type="Proteomes" id="UP000184488"/>
    </source>
</evidence>
<evidence type="ECO:0000256" key="2">
    <source>
        <dbReference type="ARBA" id="ARBA00022475"/>
    </source>
</evidence>
<reference evidence="9" key="1">
    <citation type="submission" date="2016-11" db="EMBL/GenBank/DDBJ databases">
        <authorList>
            <person name="Varghese N."/>
            <person name="Submissions S."/>
        </authorList>
    </citation>
    <scope>NUCLEOTIDE SEQUENCE [LARGE SCALE GENOMIC DNA]</scope>
    <source>
        <strain evidence="9">DSM 18829</strain>
    </source>
</reference>
<sequence>MIYAFLYLISLLPFRVLYFFSDLTSFILFYIIRYRRNVVEENIKKSFQNLNENDRLKIEREFYTNFCDNFFETIKLLSMTKNELHSRIEFDYSNLKQLIENKQNIHIYLGHQFNWEWANAHIASVLKNVNIVVAYKPLRNKSFNGFMLKLRSRFGSKMVSSKNMKKEIEDLKVNEHILIMVADQNPKTPDKSFWTSFLSRPTSFISGSELYSASKNTPTFFAKIVRIKRGKYKFEVSPIFNFDEEYHLGKITSIFTHKLEDAIIHNPENYLWSHKRWKHIYKEQYNKRWLTNLELTY</sequence>
<dbReference type="Pfam" id="PF03279">
    <property type="entry name" value="Lip_A_acyltrans"/>
    <property type="match status" value="1"/>
</dbReference>
<dbReference type="InterPro" id="IPR004960">
    <property type="entry name" value="LipA_acyltrans"/>
</dbReference>
<evidence type="ECO:0000256" key="3">
    <source>
        <dbReference type="ARBA" id="ARBA00022519"/>
    </source>
</evidence>
<protein>
    <submittedName>
        <fullName evidence="8">KDO2-lipid IV(A) lauroyltransferase</fullName>
    </submittedName>
</protein>
<keyword evidence="7" id="KW-0812">Transmembrane</keyword>
<dbReference type="GO" id="GO:0016746">
    <property type="term" value="F:acyltransferase activity"/>
    <property type="evidence" value="ECO:0007669"/>
    <property type="project" value="UniProtKB-KW"/>
</dbReference>
<proteinExistence type="predicted"/>
<keyword evidence="3" id="KW-0997">Cell inner membrane</keyword>
<keyword evidence="5 7" id="KW-0472">Membrane</keyword>
<evidence type="ECO:0000256" key="6">
    <source>
        <dbReference type="ARBA" id="ARBA00023315"/>
    </source>
</evidence>
<dbReference type="STRING" id="415425.SAMN05444363_1935"/>
<gene>
    <name evidence="8" type="ORF">SAMN05444363_1935</name>
</gene>
<dbReference type="GO" id="GO:0009247">
    <property type="term" value="P:glycolipid biosynthetic process"/>
    <property type="evidence" value="ECO:0007669"/>
    <property type="project" value="UniProtKB-ARBA"/>
</dbReference>
<dbReference type="OrthoDB" id="9801955at2"/>